<dbReference type="InterPro" id="IPR012902">
    <property type="entry name" value="N_methyl_site"/>
</dbReference>
<accession>A0A0J8DAJ6</accession>
<name>A0A0J8DAJ6_CLOCY</name>
<dbReference type="GO" id="GO:0015627">
    <property type="term" value="C:type II protein secretion system complex"/>
    <property type="evidence" value="ECO:0007669"/>
    <property type="project" value="InterPro"/>
</dbReference>
<evidence type="ECO:0000313" key="2">
    <source>
        <dbReference type="EMBL" id="KMT21328.1"/>
    </source>
</evidence>
<protein>
    <recommendedName>
        <fullName evidence="4">Prepilin-type N-terminal cleavage/methylation domain-containing protein</fullName>
    </recommendedName>
</protein>
<dbReference type="Pfam" id="PF07963">
    <property type="entry name" value="N_methyl"/>
    <property type="match status" value="1"/>
</dbReference>
<dbReference type="EMBL" id="LFVU01000027">
    <property type="protein sequence ID" value="KMT21328.1"/>
    <property type="molecule type" value="Genomic_DNA"/>
</dbReference>
<organism evidence="2 3">
    <name type="scientific">Clostridium cylindrosporum DSM 605</name>
    <dbReference type="NCBI Taxonomy" id="1121307"/>
    <lineage>
        <taxon>Bacteria</taxon>
        <taxon>Bacillati</taxon>
        <taxon>Bacillota</taxon>
        <taxon>Clostridia</taxon>
        <taxon>Eubacteriales</taxon>
        <taxon>Clostridiaceae</taxon>
        <taxon>Clostridium</taxon>
    </lineage>
</organism>
<dbReference type="PRINTS" id="PR00813">
    <property type="entry name" value="BCTERIALGSPG"/>
</dbReference>
<reference evidence="2 3" key="1">
    <citation type="submission" date="2015-06" db="EMBL/GenBank/DDBJ databases">
        <title>Draft genome sequence of the purine-degrading Clostridium cylindrosporum HC-1 (DSM 605).</title>
        <authorList>
            <person name="Poehlein A."/>
            <person name="Schiel-Bengelsdorf B."/>
            <person name="Bengelsdorf F."/>
            <person name="Daniel R."/>
            <person name="Duerre P."/>
        </authorList>
    </citation>
    <scope>NUCLEOTIDE SEQUENCE [LARGE SCALE GENOMIC DNA]</scope>
    <source>
        <strain evidence="2 3">DSM 605</strain>
    </source>
</reference>
<dbReference type="InterPro" id="IPR000983">
    <property type="entry name" value="Bac_GSPG_pilin"/>
</dbReference>
<dbReference type="AlphaFoldDB" id="A0A0J8DAJ6"/>
<dbReference type="Gene3D" id="3.30.700.10">
    <property type="entry name" value="Glycoprotein, Type 4 Pilin"/>
    <property type="match status" value="1"/>
</dbReference>
<dbReference type="NCBIfam" id="TIGR02532">
    <property type="entry name" value="IV_pilin_GFxxxE"/>
    <property type="match status" value="1"/>
</dbReference>
<keyword evidence="1" id="KW-0488">Methylation</keyword>
<evidence type="ECO:0000313" key="3">
    <source>
        <dbReference type="Proteomes" id="UP000036756"/>
    </source>
</evidence>
<dbReference type="SUPFAM" id="SSF54523">
    <property type="entry name" value="Pili subunits"/>
    <property type="match status" value="1"/>
</dbReference>
<gene>
    <name evidence="2" type="ORF">CLCY_2c00880</name>
</gene>
<comment type="caution">
    <text evidence="2">The sequence shown here is derived from an EMBL/GenBank/DDBJ whole genome shotgun (WGS) entry which is preliminary data.</text>
</comment>
<evidence type="ECO:0000256" key="1">
    <source>
        <dbReference type="ARBA" id="ARBA00022481"/>
    </source>
</evidence>
<dbReference type="InterPro" id="IPR045584">
    <property type="entry name" value="Pilin-like"/>
</dbReference>
<proteinExistence type="predicted"/>
<evidence type="ECO:0008006" key="4">
    <source>
        <dbReference type="Google" id="ProtNLM"/>
    </source>
</evidence>
<dbReference type="GO" id="GO:0015628">
    <property type="term" value="P:protein secretion by the type II secretion system"/>
    <property type="evidence" value="ECO:0007669"/>
    <property type="project" value="InterPro"/>
</dbReference>
<dbReference type="PATRIC" id="fig|1121307.3.peg.945"/>
<keyword evidence="3" id="KW-1185">Reference proteome</keyword>
<dbReference type="Proteomes" id="UP000036756">
    <property type="component" value="Unassembled WGS sequence"/>
</dbReference>
<sequence>MSVMMKKGFTLIEMIIVVSIILILSSVAIPVTIGQITKSKERKYLIEAKIIESAVEMYNSEMIDNKIIKAEDLESIRLKLTSGTRKYLSSWPSNLVVLKDNKEIEIQGQELSAYNLNNLFNYIIKKETEFY</sequence>
<dbReference type="PROSITE" id="PS00409">
    <property type="entry name" value="PROKAR_NTER_METHYL"/>
    <property type="match status" value="1"/>
</dbReference>
<dbReference type="STRING" id="1121307.CLCY_2c00880"/>